<reference evidence="2 3" key="1">
    <citation type="journal article" date="2018" name="Front. Plant Sci.">
        <title>Red Clover (Trifolium pratense) and Zigzag Clover (T. medium) - A Picture of Genomic Similarities and Differences.</title>
        <authorList>
            <person name="Dluhosova J."/>
            <person name="Istvanek J."/>
            <person name="Nedelnik J."/>
            <person name="Repkova J."/>
        </authorList>
    </citation>
    <scope>NUCLEOTIDE SEQUENCE [LARGE SCALE GENOMIC DNA]</scope>
    <source>
        <strain evidence="3">cv. 10/8</strain>
        <tissue evidence="2">Leaf</tissue>
    </source>
</reference>
<dbReference type="Proteomes" id="UP000265520">
    <property type="component" value="Unassembled WGS sequence"/>
</dbReference>
<evidence type="ECO:0000313" key="2">
    <source>
        <dbReference type="EMBL" id="MCI33956.1"/>
    </source>
</evidence>
<accession>A0A392RDP5</accession>
<sequence length="114" mass="13107">MAFCFEVFFTFVFLRNIPNREADAAFEFFGLMVANMTLACLMDAMINWILLVIISIIWVVAIFAASWSYFYQNADDAEVKSGGKDLVNRFCDETNALRMTIEELEKMFATRSRG</sequence>
<evidence type="ECO:0000313" key="3">
    <source>
        <dbReference type="Proteomes" id="UP000265520"/>
    </source>
</evidence>
<dbReference type="EMBL" id="LXQA010208863">
    <property type="protein sequence ID" value="MCI33956.1"/>
    <property type="molecule type" value="Genomic_DNA"/>
</dbReference>
<name>A0A392RDP5_9FABA</name>
<protein>
    <submittedName>
        <fullName evidence="2">Uncharacterized protein</fullName>
    </submittedName>
</protein>
<feature type="transmembrane region" description="Helical" evidence="1">
    <location>
        <begin position="46"/>
        <end position="70"/>
    </location>
</feature>
<evidence type="ECO:0000256" key="1">
    <source>
        <dbReference type="SAM" id="Phobius"/>
    </source>
</evidence>
<keyword evidence="1" id="KW-0812">Transmembrane</keyword>
<dbReference type="AlphaFoldDB" id="A0A392RDP5"/>
<proteinExistence type="predicted"/>
<keyword evidence="1" id="KW-1133">Transmembrane helix</keyword>
<comment type="caution">
    <text evidence="2">The sequence shown here is derived from an EMBL/GenBank/DDBJ whole genome shotgun (WGS) entry which is preliminary data.</text>
</comment>
<keyword evidence="3" id="KW-1185">Reference proteome</keyword>
<organism evidence="2 3">
    <name type="scientific">Trifolium medium</name>
    <dbReference type="NCBI Taxonomy" id="97028"/>
    <lineage>
        <taxon>Eukaryota</taxon>
        <taxon>Viridiplantae</taxon>
        <taxon>Streptophyta</taxon>
        <taxon>Embryophyta</taxon>
        <taxon>Tracheophyta</taxon>
        <taxon>Spermatophyta</taxon>
        <taxon>Magnoliopsida</taxon>
        <taxon>eudicotyledons</taxon>
        <taxon>Gunneridae</taxon>
        <taxon>Pentapetalae</taxon>
        <taxon>rosids</taxon>
        <taxon>fabids</taxon>
        <taxon>Fabales</taxon>
        <taxon>Fabaceae</taxon>
        <taxon>Papilionoideae</taxon>
        <taxon>50 kb inversion clade</taxon>
        <taxon>NPAAA clade</taxon>
        <taxon>Hologalegina</taxon>
        <taxon>IRL clade</taxon>
        <taxon>Trifolieae</taxon>
        <taxon>Trifolium</taxon>
    </lineage>
</organism>
<keyword evidence="1" id="KW-0472">Membrane</keyword>